<dbReference type="PANTHER" id="PTHR30055:SF235">
    <property type="entry name" value="TRANSCRIPTIONAL REGULATORY PROTEIN"/>
    <property type="match status" value="1"/>
</dbReference>
<sequence>MATSRSALTRDAILDAAERLFAEYGHDNTSMRQITQTAQVNLSAVNYHFGSKDALVEAVFQRRLGVLNDERLRILDALEAKADGQPLKPSAIVEAYFGPLVRHACSAGAERRAFMPLQSSTMSDPNGAISALFAAERSAVAHRFTRALLTSLPGVPEAEIVWRFHFMLGATAYAIMGAESSSQAMNLPGDTNNIDAEALLARLMSFLLGGLRAPLSTGAPPSGGTPT</sequence>
<evidence type="ECO:0000256" key="1">
    <source>
        <dbReference type="ARBA" id="ARBA00023125"/>
    </source>
</evidence>
<organism evidence="4 5">
    <name type="scientific">Castellaniella hirudinis</name>
    <dbReference type="NCBI Taxonomy" id="1144617"/>
    <lineage>
        <taxon>Bacteria</taxon>
        <taxon>Pseudomonadati</taxon>
        <taxon>Pseudomonadota</taxon>
        <taxon>Betaproteobacteria</taxon>
        <taxon>Burkholderiales</taxon>
        <taxon>Alcaligenaceae</taxon>
        <taxon>Castellaniella</taxon>
    </lineage>
</organism>
<dbReference type="Proteomes" id="UP001595756">
    <property type="component" value="Unassembled WGS sequence"/>
</dbReference>
<proteinExistence type="predicted"/>
<dbReference type="InterPro" id="IPR036271">
    <property type="entry name" value="Tet_transcr_reg_TetR-rel_C_sf"/>
</dbReference>
<feature type="domain" description="HTH tetR-type" evidence="3">
    <location>
        <begin position="7"/>
        <end position="67"/>
    </location>
</feature>
<dbReference type="RefSeq" id="WP_376811401.1">
    <property type="nucleotide sequence ID" value="NZ_JBHSDY010000001.1"/>
</dbReference>
<feature type="DNA-binding region" description="H-T-H motif" evidence="2">
    <location>
        <begin position="30"/>
        <end position="49"/>
    </location>
</feature>
<dbReference type="InterPro" id="IPR009057">
    <property type="entry name" value="Homeodomain-like_sf"/>
</dbReference>
<dbReference type="PROSITE" id="PS50977">
    <property type="entry name" value="HTH_TETR_2"/>
    <property type="match status" value="1"/>
</dbReference>
<name>A0ABV8RU99_9BURK</name>
<comment type="caution">
    <text evidence="4">The sequence shown here is derived from an EMBL/GenBank/DDBJ whole genome shotgun (WGS) entry which is preliminary data.</text>
</comment>
<dbReference type="InterPro" id="IPR041586">
    <property type="entry name" value="PsrA_TetR_C"/>
</dbReference>
<dbReference type="SUPFAM" id="SSF46689">
    <property type="entry name" value="Homeodomain-like"/>
    <property type="match status" value="1"/>
</dbReference>
<dbReference type="EMBL" id="JBHSDY010000001">
    <property type="protein sequence ID" value="MFC4296832.1"/>
    <property type="molecule type" value="Genomic_DNA"/>
</dbReference>
<evidence type="ECO:0000313" key="4">
    <source>
        <dbReference type="EMBL" id="MFC4296832.1"/>
    </source>
</evidence>
<protein>
    <submittedName>
        <fullName evidence="4">TetR/AcrR family transcriptional regulator</fullName>
    </submittedName>
</protein>
<dbReference type="Pfam" id="PF00440">
    <property type="entry name" value="TetR_N"/>
    <property type="match status" value="1"/>
</dbReference>
<keyword evidence="5" id="KW-1185">Reference proteome</keyword>
<dbReference type="Gene3D" id="1.10.357.10">
    <property type="entry name" value="Tetracycline Repressor, domain 2"/>
    <property type="match status" value="1"/>
</dbReference>
<dbReference type="InterPro" id="IPR001647">
    <property type="entry name" value="HTH_TetR"/>
</dbReference>
<keyword evidence="1 2" id="KW-0238">DNA-binding</keyword>
<accession>A0ABV8RU99</accession>
<dbReference type="PANTHER" id="PTHR30055">
    <property type="entry name" value="HTH-TYPE TRANSCRIPTIONAL REGULATOR RUTR"/>
    <property type="match status" value="1"/>
</dbReference>
<dbReference type="PRINTS" id="PR00455">
    <property type="entry name" value="HTHTETR"/>
</dbReference>
<evidence type="ECO:0000313" key="5">
    <source>
        <dbReference type="Proteomes" id="UP001595756"/>
    </source>
</evidence>
<evidence type="ECO:0000256" key="2">
    <source>
        <dbReference type="PROSITE-ProRule" id="PRU00335"/>
    </source>
</evidence>
<dbReference type="Pfam" id="PF17939">
    <property type="entry name" value="TetR_C_30"/>
    <property type="match status" value="1"/>
</dbReference>
<evidence type="ECO:0000259" key="3">
    <source>
        <dbReference type="PROSITE" id="PS50977"/>
    </source>
</evidence>
<dbReference type="InterPro" id="IPR050109">
    <property type="entry name" value="HTH-type_TetR-like_transc_reg"/>
</dbReference>
<reference evidence="5" key="1">
    <citation type="journal article" date="2019" name="Int. J. Syst. Evol. Microbiol.">
        <title>The Global Catalogue of Microorganisms (GCM) 10K type strain sequencing project: providing services to taxonomists for standard genome sequencing and annotation.</title>
        <authorList>
            <consortium name="The Broad Institute Genomics Platform"/>
            <consortium name="The Broad Institute Genome Sequencing Center for Infectious Disease"/>
            <person name="Wu L."/>
            <person name="Ma J."/>
        </authorList>
    </citation>
    <scope>NUCLEOTIDE SEQUENCE [LARGE SCALE GENOMIC DNA]</scope>
    <source>
        <strain evidence="5">CGMCC 1.19029</strain>
    </source>
</reference>
<dbReference type="SUPFAM" id="SSF48498">
    <property type="entry name" value="Tetracyclin repressor-like, C-terminal domain"/>
    <property type="match status" value="1"/>
</dbReference>
<gene>
    <name evidence="4" type="ORF">ACFO0J_02100</name>
</gene>